<gene>
    <name evidence="2" type="primary">arnF</name>
    <name evidence="2" type="ORF">ROA7745_00127</name>
</gene>
<dbReference type="Proteomes" id="UP000193224">
    <property type="component" value="Unassembled WGS sequence"/>
</dbReference>
<dbReference type="Gene3D" id="1.10.3730.20">
    <property type="match status" value="1"/>
</dbReference>
<feature type="transmembrane region" description="Helical" evidence="1">
    <location>
        <begin position="6"/>
        <end position="24"/>
    </location>
</feature>
<dbReference type="SUPFAM" id="SSF103481">
    <property type="entry name" value="Multidrug resistance efflux transporter EmrE"/>
    <property type="match status" value="1"/>
</dbReference>
<organism evidence="2 3">
    <name type="scientific">Roseovarius aestuarii</name>
    <dbReference type="NCBI Taxonomy" id="475083"/>
    <lineage>
        <taxon>Bacteria</taxon>
        <taxon>Pseudomonadati</taxon>
        <taxon>Pseudomonadota</taxon>
        <taxon>Alphaproteobacteria</taxon>
        <taxon>Rhodobacterales</taxon>
        <taxon>Roseobacteraceae</taxon>
        <taxon>Roseovarius</taxon>
    </lineage>
</organism>
<evidence type="ECO:0000313" key="3">
    <source>
        <dbReference type="Proteomes" id="UP000193224"/>
    </source>
</evidence>
<feature type="transmembrane region" description="Helical" evidence="1">
    <location>
        <begin position="62"/>
        <end position="85"/>
    </location>
</feature>
<protein>
    <submittedName>
        <fullName evidence="2">4-amino-4-deoxy-L-arabinose-phosphoundecaprenol flippase subunit ArnF</fullName>
    </submittedName>
</protein>
<dbReference type="OrthoDB" id="7874882at2"/>
<keyword evidence="1" id="KW-0472">Membrane</keyword>
<keyword evidence="1" id="KW-1133">Transmembrane helix</keyword>
<reference evidence="2 3" key="1">
    <citation type="submission" date="2017-03" db="EMBL/GenBank/DDBJ databases">
        <authorList>
            <person name="Afonso C.L."/>
            <person name="Miller P.J."/>
            <person name="Scott M.A."/>
            <person name="Spackman E."/>
            <person name="Goraichik I."/>
            <person name="Dimitrov K.M."/>
            <person name="Suarez D.L."/>
            <person name="Swayne D.E."/>
        </authorList>
    </citation>
    <scope>NUCLEOTIDE SEQUENCE [LARGE SCALE GENOMIC DNA]</scope>
    <source>
        <strain evidence="2 3">CECT 7745</strain>
    </source>
</reference>
<dbReference type="EMBL" id="FWXB01000001">
    <property type="protein sequence ID" value="SMC10321.1"/>
    <property type="molecule type" value="Genomic_DNA"/>
</dbReference>
<feature type="transmembrane region" description="Helical" evidence="1">
    <location>
        <begin position="36"/>
        <end position="56"/>
    </location>
</feature>
<keyword evidence="1" id="KW-0812">Transmembrane</keyword>
<dbReference type="AlphaFoldDB" id="A0A1X7BKZ6"/>
<evidence type="ECO:0000313" key="2">
    <source>
        <dbReference type="EMBL" id="SMC10321.1"/>
    </source>
</evidence>
<evidence type="ECO:0000256" key="1">
    <source>
        <dbReference type="SAM" id="Phobius"/>
    </source>
</evidence>
<dbReference type="InterPro" id="IPR037185">
    <property type="entry name" value="EmrE-like"/>
</dbReference>
<sequence length="111" mass="11900">MALIFGFAFSLFTALIVILGDYLIKLAADGGQPVHSSLVLTGCALYASSAVLWFFALHHVTLAQAGVAFSMFSLLALCAIGALYFDEQLYTREYLGIACALVSMVLMVRIA</sequence>
<feature type="transmembrane region" description="Helical" evidence="1">
    <location>
        <begin position="94"/>
        <end position="110"/>
    </location>
</feature>
<accession>A0A1X7BKZ6</accession>
<proteinExistence type="predicted"/>
<name>A0A1X7BKZ6_9RHOB</name>
<dbReference type="RefSeq" id="WP_085798303.1">
    <property type="nucleotide sequence ID" value="NZ_FWXB01000001.1"/>
</dbReference>
<keyword evidence="3" id="KW-1185">Reference proteome</keyword>